<dbReference type="Pfam" id="PF24883">
    <property type="entry name" value="NPHP3_N"/>
    <property type="match status" value="1"/>
</dbReference>
<keyword evidence="4" id="KW-1185">Reference proteome</keyword>
<evidence type="ECO:0000259" key="2">
    <source>
        <dbReference type="Pfam" id="PF24883"/>
    </source>
</evidence>
<dbReference type="Gene3D" id="3.40.50.300">
    <property type="entry name" value="P-loop containing nucleotide triphosphate hydrolases"/>
    <property type="match status" value="1"/>
</dbReference>
<accession>A0A8H6HNV7</accession>
<evidence type="ECO:0000313" key="3">
    <source>
        <dbReference type="EMBL" id="KAF6749767.1"/>
    </source>
</evidence>
<dbReference type="InterPro" id="IPR027417">
    <property type="entry name" value="P-loop_NTPase"/>
</dbReference>
<dbReference type="EMBL" id="JACGCI010000061">
    <property type="protein sequence ID" value="KAF6749767.1"/>
    <property type="molecule type" value="Genomic_DNA"/>
</dbReference>
<dbReference type="InterPro" id="IPR056884">
    <property type="entry name" value="NPHP3-like_N"/>
</dbReference>
<keyword evidence="1" id="KW-0677">Repeat</keyword>
<proteinExistence type="predicted"/>
<feature type="domain" description="Nephrocystin 3-like N-terminal" evidence="2">
    <location>
        <begin position="152"/>
        <end position="232"/>
    </location>
</feature>
<evidence type="ECO:0000256" key="1">
    <source>
        <dbReference type="ARBA" id="ARBA00022737"/>
    </source>
</evidence>
<comment type="caution">
    <text evidence="3">The sequence shown here is derived from an EMBL/GenBank/DDBJ whole genome shotgun (WGS) entry which is preliminary data.</text>
</comment>
<dbReference type="AlphaFoldDB" id="A0A8H6HNV7"/>
<organism evidence="3 4">
    <name type="scientific">Ephemerocybe angulata</name>
    <dbReference type="NCBI Taxonomy" id="980116"/>
    <lineage>
        <taxon>Eukaryota</taxon>
        <taxon>Fungi</taxon>
        <taxon>Dikarya</taxon>
        <taxon>Basidiomycota</taxon>
        <taxon>Agaricomycotina</taxon>
        <taxon>Agaricomycetes</taxon>
        <taxon>Agaricomycetidae</taxon>
        <taxon>Agaricales</taxon>
        <taxon>Agaricineae</taxon>
        <taxon>Psathyrellaceae</taxon>
        <taxon>Ephemerocybe</taxon>
    </lineage>
</organism>
<sequence length="277" mass="30702">MKSCPPALSQSLESRFERLSRDLDGIKVRVEAKLAKGRRKVERVMLSEQDKQEISDITGQVMGTIQEAMFEVTLKNGSWTLQIIDEIDWMSGQLITIEDKIDANADTMKHIRNSLELQRLLEKLGDVKGAEFSNRSQGAGCIPGSRMALLEQLLAWVRDLTSSHLFWLSGLAGTGKTTVSKTFCKLLDDLGLLGASFFCTLKAADRKDVSLIIPTLARIMAETHPGFCRALQGVLELGWLAEKYPGRSLHVDSTVLSPRFIPSRPGTYHGSCPNLQN</sequence>
<dbReference type="OrthoDB" id="3269932at2759"/>
<reference evidence="3 4" key="1">
    <citation type="submission" date="2020-07" db="EMBL/GenBank/DDBJ databases">
        <title>Comparative genomics of pyrophilous fungi reveals a link between fire events and developmental genes.</title>
        <authorList>
            <consortium name="DOE Joint Genome Institute"/>
            <person name="Steindorff A.S."/>
            <person name="Carver A."/>
            <person name="Calhoun S."/>
            <person name="Stillman K."/>
            <person name="Liu H."/>
            <person name="Lipzen A."/>
            <person name="Pangilinan J."/>
            <person name="Labutti K."/>
            <person name="Bruns T.D."/>
            <person name="Grigoriev I.V."/>
        </authorList>
    </citation>
    <scope>NUCLEOTIDE SEQUENCE [LARGE SCALE GENOMIC DNA]</scope>
    <source>
        <strain evidence="3 4">CBS 144469</strain>
    </source>
</reference>
<dbReference type="SUPFAM" id="SSF52540">
    <property type="entry name" value="P-loop containing nucleoside triphosphate hydrolases"/>
    <property type="match status" value="1"/>
</dbReference>
<evidence type="ECO:0000313" key="4">
    <source>
        <dbReference type="Proteomes" id="UP000521943"/>
    </source>
</evidence>
<protein>
    <recommendedName>
        <fullName evidence="2">Nephrocystin 3-like N-terminal domain-containing protein</fullName>
    </recommendedName>
</protein>
<name>A0A8H6HNV7_9AGAR</name>
<dbReference type="Proteomes" id="UP000521943">
    <property type="component" value="Unassembled WGS sequence"/>
</dbReference>
<gene>
    <name evidence="3" type="ORF">DFP72DRAFT_536687</name>
</gene>